<gene>
    <name evidence="2" type="ORF">A2113_02895</name>
</gene>
<organism evidence="2 3">
    <name type="scientific">Candidatus Woykebacteria bacterium GWA1_44_8</name>
    <dbReference type="NCBI Taxonomy" id="1802591"/>
    <lineage>
        <taxon>Bacteria</taxon>
        <taxon>Candidatus Woykeibacteriota</taxon>
    </lineage>
</organism>
<comment type="caution">
    <text evidence="2">The sequence shown here is derived from an EMBL/GenBank/DDBJ whole genome shotgun (WGS) entry which is preliminary data.</text>
</comment>
<dbReference type="PANTHER" id="PTHR30615:SF8">
    <property type="entry name" value="UPF0047 PROTEIN C4A8.02C"/>
    <property type="match status" value="1"/>
</dbReference>
<comment type="similarity">
    <text evidence="1">Belongs to the UPF0047 family.</text>
</comment>
<dbReference type="PROSITE" id="PS01314">
    <property type="entry name" value="UPF0047"/>
    <property type="match status" value="1"/>
</dbReference>
<name>A0A1G1W063_9BACT</name>
<dbReference type="EMBL" id="MHCN01000018">
    <property type="protein sequence ID" value="OGY21052.1"/>
    <property type="molecule type" value="Genomic_DNA"/>
</dbReference>
<dbReference type="InterPro" id="IPR035917">
    <property type="entry name" value="YjbQ-like_sf"/>
</dbReference>
<dbReference type="Gene3D" id="2.60.120.460">
    <property type="entry name" value="YjbQ-like"/>
    <property type="match status" value="1"/>
</dbReference>
<dbReference type="PIRSF" id="PIRSF004681">
    <property type="entry name" value="UCP004681"/>
    <property type="match status" value="1"/>
</dbReference>
<evidence type="ECO:0008006" key="4">
    <source>
        <dbReference type="Google" id="ProtNLM"/>
    </source>
</evidence>
<dbReference type="STRING" id="1802591.A2113_02895"/>
<dbReference type="Proteomes" id="UP000176299">
    <property type="component" value="Unassembled WGS sequence"/>
</dbReference>
<evidence type="ECO:0000256" key="1">
    <source>
        <dbReference type="ARBA" id="ARBA00005534"/>
    </source>
</evidence>
<dbReference type="PANTHER" id="PTHR30615">
    <property type="entry name" value="UNCHARACTERIZED PROTEIN YJBQ-RELATED"/>
    <property type="match status" value="1"/>
</dbReference>
<reference evidence="2 3" key="1">
    <citation type="journal article" date="2016" name="Nat. Commun.">
        <title>Thousands of microbial genomes shed light on interconnected biogeochemical processes in an aquifer system.</title>
        <authorList>
            <person name="Anantharaman K."/>
            <person name="Brown C.T."/>
            <person name="Hug L.A."/>
            <person name="Sharon I."/>
            <person name="Castelle C.J."/>
            <person name="Probst A.J."/>
            <person name="Thomas B.C."/>
            <person name="Singh A."/>
            <person name="Wilkins M.J."/>
            <person name="Karaoz U."/>
            <person name="Brodie E.L."/>
            <person name="Williams K.H."/>
            <person name="Hubbard S.S."/>
            <person name="Banfield J.F."/>
        </authorList>
    </citation>
    <scope>NUCLEOTIDE SEQUENCE [LARGE SCALE GENOMIC DNA]</scope>
</reference>
<evidence type="ECO:0000313" key="2">
    <source>
        <dbReference type="EMBL" id="OGY21052.1"/>
    </source>
</evidence>
<sequence length="133" mass="14685">MTKELVFSTSKKRQLINITNEAQKAVGESGVEEGVCLVFAPHATAAILLNEDEAGFKEDVETLLQNWIPEGNWQHNQIDDNATAHLASAFIGQSKTIPIVDGKLKLGTWQELFLLELDGPRQNRKIVVTFLAA</sequence>
<dbReference type="InterPro" id="IPR001602">
    <property type="entry name" value="UPF0047_YjbQ-like"/>
</dbReference>
<dbReference type="Pfam" id="PF01894">
    <property type="entry name" value="YjbQ"/>
    <property type="match status" value="1"/>
</dbReference>
<proteinExistence type="inferred from homology"/>
<evidence type="ECO:0000313" key="3">
    <source>
        <dbReference type="Proteomes" id="UP000176299"/>
    </source>
</evidence>
<accession>A0A1G1W063</accession>
<dbReference type="NCBIfam" id="TIGR00149">
    <property type="entry name" value="TIGR00149_YjbQ"/>
    <property type="match status" value="1"/>
</dbReference>
<protein>
    <recommendedName>
        <fullName evidence="4">Secondary thiamine-phosphate synthase enzyme</fullName>
    </recommendedName>
</protein>
<dbReference type="SUPFAM" id="SSF111038">
    <property type="entry name" value="YjbQ-like"/>
    <property type="match status" value="1"/>
</dbReference>
<dbReference type="AlphaFoldDB" id="A0A1G1W063"/>